<name>A0ABT8RHJ5_9BACT</name>
<evidence type="ECO:0000313" key="2">
    <source>
        <dbReference type="Proteomes" id="UP001168528"/>
    </source>
</evidence>
<organism evidence="1 2">
    <name type="scientific">Rhodocytophaga aerolata</name>
    <dbReference type="NCBI Taxonomy" id="455078"/>
    <lineage>
        <taxon>Bacteria</taxon>
        <taxon>Pseudomonadati</taxon>
        <taxon>Bacteroidota</taxon>
        <taxon>Cytophagia</taxon>
        <taxon>Cytophagales</taxon>
        <taxon>Rhodocytophagaceae</taxon>
        <taxon>Rhodocytophaga</taxon>
    </lineage>
</organism>
<dbReference type="RefSeq" id="WP_302042363.1">
    <property type="nucleotide sequence ID" value="NZ_JAUKPO010000067.1"/>
</dbReference>
<dbReference type="Proteomes" id="UP001168528">
    <property type="component" value="Unassembled WGS sequence"/>
</dbReference>
<reference evidence="1" key="1">
    <citation type="submission" date="2023-07" db="EMBL/GenBank/DDBJ databases">
        <title>The genome sequence of Rhodocytophaga aerolata KACC 12507.</title>
        <authorList>
            <person name="Zhang X."/>
        </authorList>
    </citation>
    <scope>NUCLEOTIDE SEQUENCE</scope>
    <source>
        <strain evidence="1">KACC 12507</strain>
    </source>
</reference>
<sequence length="148" mass="17199">MKTKLLVSIILLMSISCRGVHYQSVKDLAEKERVEACWNNWKVESTSDTLHLKLLMQDQKGRHGFVRWPNFFIGLDAMGDTIGIVEYNTTFIYKRGDTIQFKPSAKKQSPEALVDSEMDYPILRVSKKKKENDLYCSVKRIYYGELIK</sequence>
<proteinExistence type="predicted"/>
<keyword evidence="2" id="KW-1185">Reference proteome</keyword>
<comment type="caution">
    <text evidence="1">The sequence shown here is derived from an EMBL/GenBank/DDBJ whole genome shotgun (WGS) entry which is preliminary data.</text>
</comment>
<dbReference type="EMBL" id="JAUKPO010000067">
    <property type="protein sequence ID" value="MDO1451566.1"/>
    <property type="molecule type" value="Genomic_DNA"/>
</dbReference>
<dbReference type="PROSITE" id="PS51257">
    <property type="entry name" value="PROKAR_LIPOPROTEIN"/>
    <property type="match status" value="1"/>
</dbReference>
<accession>A0ABT8RHJ5</accession>
<evidence type="ECO:0000313" key="1">
    <source>
        <dbReference type="EMBL" id="MDO1451566.1"/>
    </source>
</evidence>
<evidence type="ECO:0008006" key="3">
    <source>
        <dbReference type="Google" id="ProtNLM"/>
    </source>
</evidence>
<protein>
    <recommendedName>
        <fullName evidence="3">Lipoprotein</fullName>
    </recommendedName>
</protein>
<gene>
    <name evidence="1" type="ORF">Q0590_35165</name>
</gene>